<evidence type="ECO:0000256" key="1">
    <source>
        <dbReference type="ARBA" id="ARBA00001713"/>
    </source>
</evidence>
<dbReference type="HAMAP" id="MF_00170">
    <property type="entry name" value="Rib_5P_isom_A"/>
    <property type="match status" value="1"/>
</dbReference>
<dbReference type="EMBL" id="UINC01058701">
    <property type="protein sequence ID" value="SVB81266.1"/>
    <property type="molecule type" value="Genomic_DNA"/>
</dbReference>
<dbReference type="NCBIfam" id="NF001924">
    <property type="entry name" value="PRK00702.1"/>
    <property type="match status" value="1"/>
</dbReference>
<dbReference type="PANTHER" id="PTHR11934">
    <property type="entry name" value="RIBOSE-5-PHOSPHATE ISOMERASE"/>
    <property type="match status" value="1"/>
</dbReference>
<dbReference type="SUPFAM" id="SSF75445">
    <property type="entry name" value="D-ribose-5-phosphate isomerase (RpiA), lid domain"/>
    <property type="match status" value="1"/>
</dbReference>
<dbReference type="EC" id="5.3.1.6" evidence="2"/>
<dbReference type="InterPro" id="IPR037171">
    <property type="entry name" value="NagB/RpiA_transferase-like"/>
</dbReference>
<organism evidence="5">
    <name type="scientific">marine metagenome</name>
    <dbReference type="NCBI Taxonomy" id="408172"/>
    <lineage>
        <taxon>unclassified sequences</taxon>
        <taxon>metagenomes</taxon>
        <taxon>ecological metagenomes</taxon>
    </lineage>
</organism>
<dbReference type="GO" id="GO:0005829">
    <property type="term" value="C:cytosol"/>
    <property type="evidence" value="ECO:0007669"/>
    <property type="project" value="TreeGrafter"/>
</dbReference>
<evidence type="ECO:0000256" key="2">
    <source>
        <dbReference type="ARBA" id="ARBA00011959"/>
    </source>
</evidence>
<sequence>MSDIAKQNAAYAAAEQVSDGMRLGIGTGSTAEHFIHRLGQRVQNGLSLTGVATSERSAELCQDLGISLTTLDETPDLDLAIDGTDEFDQSLNLIKGGGGALLREKIVAASAKRFIVIADESKQVCVLGAFPLPVEIIPMAQQPILRRLSDMGVAASLRRIPDGAPFRTDEGHLIIDGHFGPSISNPADMAQRISGWPGVVEHGLFCNMADQVILGTDEDVTFISPQTR</sequence>
<dbReference type="SUPFAM" id="SSF100950">
    <property type="entry name" value="NagB/RpiA/CoA transferase-like"/>
    <property type="match status" value="1"/>
</dbReference>
<dbReference type="CDD" id="cd01398">
    <property type="entry name" value="RPI_A"/>
    <property type="match status" value="1"/>
</dbReference>
<comment type="catalytic activity">
    <reaction evidence="1">
        <text>aldehydo-D-ribose 5-phosphate = D-ribulose 5-phosphate</text>
        <dbReference type="Rhea" id="RHEA:14657"/>
        <dbReference type="ChEBI" id="CHEBI:58121"/>
        <dbReference type="ChEBI" id="CHEBI:58273"/>
        <dbReference type="EC" id="5.3.1.6"/>
    </reaction>
</comment>
<dbReference type="InterPro" id="IPR004788">
    <property type="entry name" value="Ribose5P_isomerase_type_A"/>
</dbReference>
<dbReference type="Gene3D" id="3.30.70.260">
    <property type="match status" value="1"/>
</dbReference>
<dbReference type="GO" id="GO:0004751">
    <property type="term" value="F:ribose-5-phosphate isomerase activity"/>
    <property type="evidence" value="ECO:0007669"/>
    <property type="project" value="UniProtKB-EC"/>
</dbReference>
<proteinExistence type="inferred from homology"/>
<evidence type="ECO:0000313" key="5">
    <source>
        <dbReference type="EMBL" id="SVB81266.1"/>
    </source>
</evidence>
<dbReference type="PANTHER" id="PTHR11934:SF0">
    <property type="entry name" value="RIBOSE-5-PHOSPHATE ISOMERASE"/>
    <property type="match status" value="1"/>
</dbReference>
<protein>
    <recommendedName>
        <fullName evidence="2">ribose-5-phosphate isomerase</fullName>
        <ecNumber evidence="2">5.3.1.6</ecNumber>
    </recommendedName>
    <alternativeName>
        <fullName evidence="4">Phosphoriboisomerase</fullName>
    </alternativeName>
</protein>
<evidence type="ECO:0000256" key="4">
    <source>
        <dbReference type="ARBA" id="ARBA00029734"/>
    </source>
</evidence>
<evidence type="ECO:0000256" key="3">
    <source>
        <dbReference type="ARBA" id="ARBA00023235"/>
    </source>
</evidence>
<dbReference type="Gene3D" id="3.40.50.1360">
    <property type="match status" value="1"/>
</dbReference>
<dbReference type="Pfam" id="PF06026">
    <property type="entry name" value="Rib_5-P_isom_A"/>
    <property type="match status" value="1"/>
</dbReference>
<dbReference type="FunFam" id="3.40.50.1360:FF:000001">
    <property type="entry name" value="Ribose-5-phosphate isomerase A"/>
    <property type="match status" value="1"/>
</dbReference>
<keyword evidence="3" id="KW-0413">Isomerase</keyword>
<reference evidence="5" key="1">
    <citation type="submission" date="2018-05" db="EMBL/GenBank/DDBJ databases">
        <authorList>
            <person name="Lanie J.A."/>
            <person name="Ng W.-L."/>
            <person name="Kazmierczak K.M."/>
            <person name="Andrzejewski T.M."/>
            <person name="Davidsen T.M."/>
            <person name="Wayne K.J."/>
            <person name="Tettelin H."/>
            <person name="Glass J.I."/>
            <person name="Rusch D."/>
            <person name="Podicherti R."/>
            <person name="Tsui H.-C.T."/>
            <person name="Winkler M.E."/>
        </authorList>
    </citation>
    <scope>NUCLEOTIDE SEQUENCE</scope>
</reference>
<accession>A0A382H1T2</accession>
<name>A0A382H1T2_9ZZZZ</name>
<dbReference type="AlphaFoldDB" id="A0A382H1T2"/>
<dbReference type="GO" id="GO:0009052">
    <property type="term" value="P:pentose-phosphate shunt, non-oxidative branch"/>
    <property type="evidence" value="ECO:0007669"/>
    <property type="project" value="InterPro"/>
</dbReference>
<dbReference type="NCBIfam" id="TIGR00021">
    <property type="entry name" value="rpiA"/>
    <property type="match status" value="1"/>
</dbReference>
<dbReference type="GO" id="GO:0006014">
    <property type="term" value="P:D-ribose metabolic process"/>
    <property type="evidence" value="ECO:0007669"/>
    <property type="project" value="TreeGrafter"/>
</dbReference>
<gene>
    <name evidence="5" type="ORF">METZ01_LOCUS234120</name>
</gene>
<dbReference type="InterPro" id="IPR020672">
    <property type="entry name" value="Ribose5P_isomerase_typA_subgr"/>
</dbReference>